<evidence type="ECO:0000259" key="11">
    <source>
        <dbReference type="Pfam" id="PF24655"/>
    </source>
</evidence>
<dbReference type="Proteomes" id="UP001161247">
    <property type="component" value="Chromosome 1"/>
</dbReference>
<evidence type="ECO:0000256" key="1">
    <source>
        <dbReference type="ARBA" id="ARBA00004123"/>
    </source>
</evidence>
<dbReference type="Pfam" id="PF24655">
    <property type="entry name" value="DUF7645"/>
    <property type="match status" value="1"/>
</dbReference>
<name>A0AAV1BVN9_OLDCO</name>
<dbReference type="Gene3D" id="1.10.10.10">
    <property type="entry name" value="Winged helix-like DNA-binding domain superfamily/Winged helix DNA-binding domain"/>
    <property type="match status" value="1"/>
</dbReference>
<feature type="domain" description="DUF7645" evidence="11">
    <location>
        <begin position="918"/>
        <end position="975"/>
    </location>
</feature>
<dbReference type="InterPro" id="IPR036388">
    <property type="entry name" value="WH-like_DNA-bd_sf"/>
</dbReference>
<dbReference type="Pfam" id="PF23704">
    <property type="entry name" value="WHD_GTF3C1_N"/>
    <property type="match status" value="1"/>
</dbReference>
<feature type="domain" description="B-block binding subunit of TFIIIC" evidence="7">
    <location>
        <begin position="115"/>
        <end position="196"/>
    </location>
</feature>
<dbReference type="InterPro" id="IPR056062">
    <property type="entry name" value="DUF7645"/>
</dbReference>
<evidence type="ECO:0000256" key="2">
    <source>
        <dbReference type="ARBA" id="ARBA00022553"/>
    </source>
</evidence>
<dbReference type="InterPro" id="IPR056020">
    <property type="entry name" value="DUF7599"/>
</dbReference>
<dbReference type="PANTHER" id="PTHR15180">
    <property type="entry name" value="GENERAL TRANSCRIPTION FACTOR 3C POLYPEPTIDE 1"/>
    <property type="match status" value="1"/>
</dbReference>
<feature type="domain" description="DUF7646" evidence="12">
    <location>
        <begin position="342"/>
        <end position="425"/>
    </location>
</feature>
<dbReference type="InterPro" id="IPR036390">
    <property type="entry name" value="WH_DNA-bd_sf"/>
</dbReference>
<dbReference type="EMBL" id="OX459118">
    <property type="protein sequence ID" value="CAI9087290.1"/>
    <property type="molecule type" value="Genomic_DNA"/>
</dbReference>
<dbReference type="PANTHER" id="PTHR15180:SF1">
    <property type="entry name" value="GENERAL TRANSCRIPTION FACTOR 3C POLYPEPTIDE 1"/>
    <property type="match status" value="1"/>
</dbReference>
<feature type="region of interest" description="Disordered" evidence="6">
    <location>
        <begin position="1033"/>
        <end position="1065"/>
    </location>
</feature>
<dbReference type="InterPro" id="IPR056064">
    <property type="entry name" value="DUF7647"/>
</dbReference>
<evidence type="ECO:0000259" key="8">
    <source>
        <dbReference type="Pfam" id="PF23704"/>
    </source>
</evidence>
<feature type="region of interest" description="Disordered" evidence="6">
    <location>
        <begin position="1430"/>
        <end position="1449"/>
    </location>
</feature>
<evidence type="ECO:0000259" key="12">
    <source>
        <dbReference type="Pfam" id="PF24657"/>
    </source>
</evidence>
<keyword evidence="5" id="KW-0539">Nucleus</keyword>
<dbReference type="GO" id="GO:0005634">
    <property type="term" value="C:nucleus"/>
    <property type="evidence" value="ECO:0007669"/>
    <property type="project" value="UniProtKB-SubCell"/>
</dbReference>
<dbReference type="GO" id="GO:0003677">
    <property type="term" value="F:DNA binding"/>
    <property type="evidence" value="ECO:0007669"/>
    <property type="project" value="UniProtKB-KW"/>
</dbReference>
<evidence type="ECO:0000259" key="10">
    <source>
        <dbReference type="Pfam" id="PF24538"/>
    </source>
</evidence>
<keyword evidence="15" id="KW-1185">Reference proteome</keyword>
<evidence type="ECO:0000313" key="14">
    <source>
        <dbReference type="EMBL" id="CAI9087290.1"/>
    </source>
</evidence>
<gene>
    <name evidence="14" type="ORF">OLC1_LOCUS155</name>
</gene>
<dbReference type="InterPro" id="IPR056467">
    <property type="entry name" value="eWH_GTF3C1"/>
</dbReference>
<dbReference type="Pfam" id="PF24101">
    <property type="entry name" value="WHD_GTF3C1"/>
    <property type="match status" value="1"/>
</dbReference>
<keyword evidence="3" id="KW-0238">DNA-binding</keyword>
<evidence type="ECO:0000256" key="4">
    <source>
        <dbReference type="ARBA" id="ARBA00023163"/>
    </source>
</evidence>
<dbReference type="GO" id="GO:0000127">
    <property type="term" value="C:transcription factor TFIIIC complex"/>
    <property type="evidence" value="ECO:0007669"/>
    <property type="project" value="InterPro"/>
</dbReference>
<dbReference type="CDD" id="cd16169">
    <property type="entry name" value="Tau138_eWH"/>
    <property type="match status" value="1"/>
</dbReference>
<keyword evidence="4" id="KW-0804">Transcription</keyword>
<feature type="domain" description="DUF7599" evidence="10">
    <location>
        <begin position="243"/>
        <end position="325"/>
    </location>
</feature>
<dbReference type="InterPro" id="IPR056063">
    <property type="entry name" value="DUF7646"/>
</dbReference>
<feature type="domain" description="GTF3C1 extended winged-helix" evidence="9">
    <location>
        <begin position="546"/>
        <end position="656"/>
    </location>
</feature>
<dbReference type="Pfam" id="PF24538">
    <property type="entry name" value="DUF7599"/>
    <property type="match status" value="1"/>
</dbReference>
<organism evidence="14 15">
    <name type="scientific">Oldenlandia corymbosa var. corymbosa</name>
    <dbReference type="NCBI Taxonomy" id="529605"/>
    <lineage>
        <taxon>Eukaryota</taxon>
        <taxon>Viridiplantae</taxon>
        <taxon>Streptophyta</taxon>
        <taxon>Embryophyta</taxon>
        <taxon>Tracheophyta</taxon>
        <taxon>Spermatophyta</taxon>
        <taxon>Magnoliopsida</taxon>
        <taxon>eudicotyledons</taxon>
        <taxon>Gunneridae</taxon>
        <taxon>Pentapetalae</taxon>
        <taxon>asterids</taxon>
        <taxon>lamiids</taxon>
        <taxon>Gentianales</taxon>
        <taxon>Rubiaceae</taxon>
        <taxon>Rubioideae</taxon>
        <taxon>Spermacoceae</taxon>
        <taxon>Hedyotis-Oldenlandia complex</taxon>
        <taxon>Oldenlandia</taxon>
    </lineage>
</organism>
<feature type="domain" description="DUF7647" evidence="13">
    <location>
        <begin position="739"/>
        <end position="917"/>
    </location>
</feature>
<proteinExistence type="predicted"/>
<evidence type="ECO:0000313" key="15">
    <source>
        <dbReference type="Proteomes" id="UP001161247"/>
    </source>
</evidence>
<comment type="subcellular location">
    <subcellularLocation>
        <location evidence="1">Nucleus</location>
    </subcellularLocation>
</comment>
<evidence type="ECO:0000256" key="3">
    <source>
        <dbReference type="ARBA" id="ARBA00023125"/>
    </source>
</evidence>
<dbReference type="SUPFAM" id="SSF46785">
    <property type="entry name" value="Winged helix' DNA-binding domain"/>
    <property type="match status" value="1"/>
</dbReference>
<dbReference type="InterPro" id="IPR044210">
    <property type="entry name" value="Tfc3-like"/>
</dbReference>
<feature type="domain" description="General transcription factor 3C polypeptide 1 winged-helix" evidence="8">
    <location>
        <begin position="8"/>
        <end position="103"/>
    </location>
</feature>
<dbReference type="Pfam" id="PF24658">
    <property type="entry name" value="DUF7647"/>
    <property type="match status" value="1"/>
</dbReference>
<evidence type="ECO:0000259" key="7">
    <source>
        <dbReference type="Pfam" id="PF04182"/>
    </source>
</evidence>
<accession>A0AAV1BVN9</accession>
<evidence type="ECO:0000256" key="6">
    <source>
        <dbReference type="SAM" id="MobiDB-lite"/>
    </source>
</evidence>
<keyword evidence="2" id="KW-0597">Phosphoprotein</keyword>
<evidence type="ECO:0000259" key="9">
    <source>
        <dbReference type="Pfam" id="PF24101"/>
    </source>
</evidence>
<dbReference type="Pfam" id="PF24657">
    <property type="entry name" value="DUF7646"/>
    <property type="match status" value="1"/>
</dbReference>
<evidence type="ECO:0000256" key="5">
    <source>
        <dbReference type="ARBA" id="ARBA00023242"/>
    </source>
</evidence>
<dbReference type="InterPro" id="IPR056428">
    <property type="entry name" value="WH_GTF3C1"/>
</dbReference>
<dbReference type="Pfam" id="PF04182">
    <property type="entry name" value="B-block_TFIIIC"/>
    <property type="match status" value="1"/>
</dbReference>
<protein>
    <submittedName>
        <fullName evidence="14">OLC1v1021327C1</fullName>
    </submittedName>
</protein>
<sequence length="1851" mass="209232">MDSGAVHLVAIEEICAAGPDGLNLLSLWGLLQSPLATHGLPLCPNVKAALWSSLLNFPGLQFRAQGNAYDPQDSSIQSVQKCEQLNLKIIASERLRDEFLGIYDVHASSSAIEAKQRSVLERVAMARSNGITQSELAKELKIKGNNIFYILKKLETRGLIVRQSTVVKTKEATREGEHKNSCMVATNMVFLYRYAKHLGCQQRIEIVREDKPFYDKCDNGGVSGANDVGFRQDHVEEDVQVRDFLPALEAICDKLEKADRKVLVVSDIKRDLGYRDKFGHRAWRRIYEKLRAAGLVEDCATEVRGKKVKCLRLLKKFSPKYFEPNSSKHGNDELEQEQQKLGKRAQITDQLVELPIEHQIYDMIDKEGCRGLTITEIYCRLGLRHKQYYERILEMSARFGVHFQAESRDRGVAYRVWTSRNFRPEVPHLVPCDPKAVSSEITECGPCPLVWEADNSNPLIQDVDASASKDVKAAVGTVIEAEISFDSTATDDSNLVLLPMSTTEASVEVPNVELHTDTTILDAGQCETSSRRRRSYREYPCLTLDATKALREKRILEMLEAEKILIKPDLHWRLNDLEKRDKEKASLMASKTLQRRLSKLQQEGRCKCISLNIPVITNCSEKRKIEVVLHPSISIESPEVVDQIHEKARFFEIQTRRKSHSELREITVPVLDGVERIPLSVPLDSQAEQAEARRNNGFVLSKIVRAKLLHGFLWDYISGSPGWSDLLSIEENRHNFIDPHGTSKLFRLDVAIKAMPLELFLQVVGSTQKFEDMIDKCKNGLRLSDLSLPEYRCLMNTVATAGLSRLIDILQRLKLIRLVRAGRMDDEEKLEDTTLTHALELKPYMEEPVAIASSSFRFIFPDLRPHIRHDFILSSRKAVDEYWSTLEYCYSTANSNAALHAFPGSAVPEVFGPRSWASARVMTSDQRAELLKRLALYEPHIKLSFNECRQISRDLNLTQEQVLRIYHDRRQKRIRLSGDAHAKDPVIETLSRTCSSSRRRKRPLARNFSKRIAFANNDQLTDRQTSFIQTLRDHDNGVPQDAGGDQMHTTEEQEPNEESEHDQSVMDNCTVLNLNPGRKRRFSWTEEAERQLLIEYVRHRAAHGANYHRTDWASIKNLPAPPEICRRRMALLNENLQFRKAAMRLCNMLAERYAKKLEKFQNHMLNLKSTGVLVREPIQGDCDENVSDPFEDTLESGSEECWDNFEDSDLKMALDDVLRFRRVGKFDSSSLVGSDELYAGQESYCPEDEAFRMRKLSAQRLRCRHIVQKYNKLSKESTGIGRRVYESVAVSNAAELFKLIFLSTSISPEASKLLAETLRHYSQHDLFAAFSYLRENKIMIGGDGTTPFSLSQEFLHSISLSPFPTNTGKKALKFSCWLAERENDLMEGGLGLPTDLQCGDIFHLCALVSKAELSITPCLPETGIGEAEDSRTSKLHSYSSEDCGGDRSKRLRTSMAGDGEVISRREKGFPGIRLSLSLSLVPRIDTLDVFKDNENSCLSVTCERGETNPLEMQIGSDPYQPVACDPARMEVDNCDITQTAAPTDTSPWEAMTSYAMHLYSSLSREGSSPFHPELFRTVCSALQTSGDRGLSMKEVSKILSLSGPKESEIIVDVLEAFGRAFKVCAYDSIHVMDILYRPKYLLSSASEAIQIHGRNPPEVSEGKSDAFNRDVEGSRLQDDMRINSGDIHRVTILNRPKEFLEVSSDAQSATELVNDTPTELSVRANPSVRIDELHSFDSHLFKPILPWINGDGTVNELVYKGLVRRILGIVMQNPGILEDDIVKHMRALNPQNCRKLLAKLILDNHIIVRRMQQASVGPSVLLGGTFGICSRKPKVICRKHLFANPMSGAFL</sequence>
<dbReference type="GO" id="GO:0006384">
    <property type="term" value="P:transcription initiation at RNA polymerase III promoter"/>
    <property type="evidence" value="ECO:0007669"/>
    <property type="project" value="InterPro"/>
</dbReference>
<dbReference type="InterPro" id="IPR007309">
    <property type="entry name" value="TFIIIC_Bblock-bd"/>
</dbReference>
<dbReference type="GO" id="GO:0042791">
    <property type="term" value="P:5S class rRNA transcription by RNA polymerase III"/>
    <property type="evidence" value="ECO:0007669"/>
    <property type="project" value="TreeGrafter"/>
</dbReference>
<reference evidence="14" key="1">
    <citation type="submission" date="2023-03" db="EMBL/GenBank/DDBJ databases">
        <authorList>
            <person name="Julca I."/>
        </authorList>
    </citation>
    <scope>NUCLEOTIDE SEQUENCE</scope>
</reference>
<dbReference type="InterPro" id="IPR035625">
    <property type="entry name" value="Tfc3-like_eWH"/>
</dbReference>
<evidence type="ECO:0000259" key="13">
    <source>
        <dbReference type="Pfam" id="PF24658"/>
    </source>
</evidence>